<dbReference type="AlphaFoldDB" id="A0A7L6N4L7"/>
<keyword evidence="3" id="KW-0408">Iron</keyword>
<dbReference type="EMBL" id="CP051151">
    <property type="protein sequence ID" value="QLY39935.1"/>
    <property type="molecule type" value="Genomic_DNA"/>
</dbReference>
<dbReference type="InterPro" id="IPR054581">
    <property type="entry name" value="EncFtn-like"/>
</dbReference>
<evidence type="ECO:0000256" key="3">
    <source>
        <dbReference type="ARBA" id="ARBA00023004"/>
    </source>
</evidence>
<dbReference type="InterPro" id="IPR030907">
    <property type="entry name" value="Ferrit_encaps"/>
</dbReference>
<evidence type="ECO:0000256" key="4">
    <source>
        <dbReference type="ARBA" id="ARBA00033738"/>
    </source>
</evidence>
<dbReference type="GO" id="GO:0004322">
    <property type="term" value="F:ferroxidase activity"/>
    <property type="evidence" value="ECO:0007669"/>
    <property type="project" value="InterPro"/>
</dbReference>
<dbReference type="KEGG" id="tbk:HF295_03300"/>
<sequence length="96" mass="11496">MNQYHEPYEHLSKETRDLTRAFKSLIEEFEAVDWYNQRMDVASDPELKAILKHNRDEEMEHAAMTLEWLRRRIPELSDELKDNLFKEGDIAGHHGE</sequence>
<accession>A0A7L6N4L7</accession>
<protein>
    <submittedName>
        <fullName evidence="6">Ferritin</fullName>
    </submittedName>
</protein>
<keyword evidence="1" id="KW-0409">Iron storage</keyword>
<evidence type="ECO:0000313" key="6">
    <source>
        <dbReference type="EMBL" id="QLY39935.1"/>
    </source>
</evidence>
<dbReference type="InterPro" id="IPR009078">
    <property type="entry name" value="Ferritin-like_SF"/>
</dbReference>
<dbReference type="GO" id="GO:0140737">
    <property type="term" value="C:encapsulin nanocompartment"/>
    <property type="evidence" value="ECO:0007669"/>
    <property type="project" value="UniProtKB-SubCell"/>
</dbReference>
<evidence type="ECO:0000256" key="1">
    <source>
        <dbReference type="ARBA" id="ARBA00022434"/>
    </source>
</evidence>
<dbReference type="Gene3D" id="6.10.140.1960">
    <property type="match status" value="1"/>
</dbReference>
<dbReference type="Pfam" id="PF22277">
    <property type="entry name" value="EncFtn-like"/>
    <property type="match status" value="1"/>
</dbReference>
<dbReference type="SUPFAM" id="SSF47240">
    <property type="entry name" value="Ferritin-like"/>
    <property type="match status" value="1"/>
</dbReference>
<dbReference type="RefSeq" id="WP_312032427.1">
    <property type="nucleotide sequence ID" value="NZ_CP051151.1"/>
</dbReference>
<gene>
    <name evidence="6" type="ORF">HF295_03300</name>
</gene>
<evidence type="ECO:0000313" key="7">
    <source>
        <dbReference type="Proteomes" id="UP000512167"/>
    </source>
</evidence>
<keyword evidence="7" id="KW-1185">Reference proteome</keyword>
<dbReference type="Proteomes" id="UP000512167">
    <property type="component" value="Chromosome"/>
</dbReference>
<dbReference type="GO" id="GO:0006879">
    <property type="term" value="P:intracellular iron ion homeostasis"/>
    <property type="evidence" value="ECO:0007669"/>
    <property type="project" value="UniProtKB-KW"/>
</dbReference>
<comment type="subcellular location">
    <subcellularLocation>
        <location evidence="4">Encapsulin nanocompartment</location>
    </subcellularLocation>
</comment>
<dbReference type="GO" id="GO:0046872">
    <property type="term" value="F:metal ion binding"/>
    <property type="evidence" value="ECO:0007669"/>
    <property type="project" value="UniProtKB-KW"/>
</dbReference>
<proteinExistence type="predicted"/>
<evidence type="ECO:0000256" key="5">
    <source>
        <dbReference type="ARBA" id="ARBA00033787"/>
    </source>
</evidence>
<keyword evidence="2" id="KW-0479">Metal-binding</keyword>
<reference evidence="6 7" key="1">
    <citation type="submission" date="2020-04" db="EMBL/GenBank/DDBJ databases">
        <authorList>
            <person name="Zheng R.K."/>
            <person name="Sun C.M."/>
        </authorList>
    </citation>
    <scope>NUCLEOTIDE SEQUENCE [LARGE SCALE GENOMIC DNA]</scope>
    <source>
        <strain evidence="7">zrk29</strain>
    </source>
</reference>
<keyword evidence="5" id="KW-1284">Encapsulin nanocompartment</keyword>
<name>A0A7L6N4L7_9MOLU</name>
<dbReference type="NCBIfam" id="TIGR04535">
    <property type="entry name" value="ferrit_encaps"/>
    <property type="match status" value="1"/>
</dbReference>
<evidence type="ECO:0000256" key="2">
    <source>
        <dbReference type="ARBA" id="ARBA00022723"/>
    </source>
</evidence>
<organism evidence="6 7">
    <name type="scientific">Hujiaoplasma nucleasis</name>
    <dbReference type="NCBI Taxonomy" id="2725268"/>
    <lineage>
        <taxon>Bacteria</taxon>
        <taxon>Bacillati</taxon>
        <taxon>Mycoplasmatota</taxon>
        <taxon>Mollicutes</taxon>
        <taxon>Candidatus Izemoplasmatales</taxon>
        <taxon>Hujiaoplasmataceae</taxon>
        <taxon>Hujiaoplasma</taxon>
    </lineage>
</organism>